<keyword evidence="6" id="KW-1133">Transmembrane helix</keyword>
<dbReference type="SUPFAM" id="SSF48726">
    <property type="entry name" value="Immunoglobulin"/>
    <property type="match status" value="3"/>
</dbReference>
<evidence type="ECO:0000256" key="2">
    <source>
        <dbReference type="ARBA" id="ARBA00023136"/>
    </source>
</evidence>
<dbReference type="CDD" id="cd00096">
    <property type="entry name" value="Ig"/>
    <property type="match status" value="1"/>
</dbReference>
<keyword evidence="4" id="KW-0325">Glycoprotein</keyword>
<keyword evidence="9" id="KW-1185">Reference proteome</keyword>
<evidence type="ECO:0000256" key="3">
    <source>
        <dbReference type="ARBA" id="ARBA00023157"/>
    </source>
</evidence>
<proteinExistence type="predicted"/>
<feature type="domain" description="Ig-like" evidence="7">
    <location>
        <begin position="195"/>
        <end position="273"/>
    </location>
</feature>
<evidence type="ECO:0000256" key="4">
    <source>
        <dbReference type="ARBA" id="ARBA00023180"/>
    </source>
</evidence>
<organism evidence="8 9">
    <name type="scientific">Sinanodonta woodiana</name>
    <name type="common">Chinese pond mussel</name>
    <name type="synonym">Anodonta woodiana</name>
    <dbReference type="NCBI Taxonomy" id="1069815"/>
    <lineage>
        <taxon>Eukaryota</taxon>
        <taxon>Metazoa</taxon>
        <taxon>Spiralia</taxon>
        <taxon>Lophotrochozoa</taxon>
        <taxon>Mollusca</taxon>
        <taxon>Bivalvia</taxon>
        <taxon>Autobranchia</taxon>
        <taxon>Heteroconchia</taxon>
        <taxon>Palaeoheterodonta</taxon>
        <taxon>Unionida</taxon>
        <taxon>Unionoidea</taxon>
        <taxon>Unionidae</taxon>
        <taxon>Unioninae</taxon>
        <taxon>Sinanodonta</taxon>
    </lineage>
</organism>
<gene>
    <name evidence="8" type="ORF">ACJMK2_030536</name>
</gene>
<accession>A0ABD3WZH4</accession>
<dbReference type="PANTHER" id="PTHR11640">
    <property type="entry name" value="NEPHRIN"/>
    <property type="match status" value="1"/>
</dbReference>
<feature type="domain" description="Ig-like" evidence="7">
    <location>
        <begin position="110"/>
        <end position="190"/>
    </location>
</feature>
<evidence type="ECO:0000313" key="9">
    <source>
        <dbReference type="Proteomes" id="UP001634394"/>
    </source>
</evidence>
<dbReference type="InterPro" id="IPR051275">
    <property type="entry name" value="Cell_adhesion_signaling"/>
</dbReference>
<dbReference type="InterPro" id="IPR036179">
    <property type="entry name" value="Ig-like_dom_sf"/>
</dbReference>
<evidence type="ECO:0000313" key="8">
    <source>
        <dbReference type="EMBL" id="KAL3878167.1"/>
    </source>
</evidence>
<dbReference type="PROSITE" id="PS50835">
    <property type="entry name" value="IG_LIKE"/>
    <property type="match status" value="4"/>
</dbReference>
<keyword evidence="2 6" id="KW-0472">Membrane</keyword>
<dbReference type="SMART" id="SM00409">
    <property type="entry name" value="IG"/>
    <property type="match status" value="4"/>
</dbReference>
<feature type="domain" description="Ig-like" evidence="7">
    <location>
        <begin position="280"/>
        <end position="358"/>
    </location>
</feature>
<feature type="domain" description="Ig-like" evidence="7">
    <location>
        <begin position="1"/>
        <end position="87"/>
    </location>
</feature>
<dbReference type="AlphaFoldDB" id="A0ABD3WZH4"/>
<feature type="non-terminal residue" evidence="8">
    <location>
        <position position="1"/>
    </location>
</feature>
<sequence length="777" mass="87137">RVSEVELEYSSQSLRNVSSLNVTSGELVTLKCISGISRPDPTIEWHIGGDNKVSGINDTFTFIPKSMDHDKDIFCRAYNVDPKITVDSKRCRLYVQVQVTEVKLYHNEQPVSDESILHVQSNKTVSISCVPGESRPDPVIEWYVGSEMRSSSARQFPFTLSNKDHSKPIYCRAYTLQPTKAVESYKPKLSVEDYPVIIYNVSSPLTVNETQSVTVTCEAIGNPMPNAIQWKERQEGNVLRYNNIKRQDTGTYTCEAKAESMSFGTLTSQKQLHIVVQYAPDIVVTVSGTTMKNQTVLLICEARGVPVNITFYPWIHLWKNDVIRTGLAGTTNSTHTTLLIDRLSLENSGTYICSATNGVPGKNGTFEQRGSHVINVTGNPIIKSHTSIFTGEIGQYVNISIPFFSNPAIECLHIQNNGTSLSNVSYITYLLPKDIDVQMHGKTVQLEAQVAHIVVQNLSPSDFENYTLMLRNPIGQTEFTFQLKSDGPPCRVEMFNFSRSFAEQIELIFYPGFNGGFEQTFVIEYSSRIGHDNVWHNTSVTNLKEISSPYKRLKETFAVNVSKLLPGDYLYRMYSWNVRGKSPYSESIRVIIPFLRKGLPDSNEQTTIVGGLVVSLFVIAVIAGAIIFQKRKSYQNKSPDDEIQDFIVTNRRNASHRRLEEIGKINIISLNFRRYSAVVYENVPDKNVIAHENNVDANASENGRDSADVCFADESVYENQFGVNRHLLTNKDCLIYADLELSTPKTNQGKPIIHGLDNRTEYAKITFGLGGAIAGQR</sequence>
<dbReference type="Proteomes" id="UP001634394">
    <property type="component" value="Unassembled WGS sequence"/>
</dbReference>
<keyword evidence="3" id="KW-1015">Disulfide bond</keyword>
<dbReference type="SMART" id="SM00408">
    <property type="entry name" value="IGc2"/>
    <property type="match status" value="2"/>
</dbReference>
<comment type="caution">
    <text evidence="8">The sequence shown here is derived from an EMBL/GenBank/DDBJ whole genome shotgun (WGS) entry which is preliminary data.</text>
</comment>
<comment type="subcellular location">
    <subcellularLocation>
        <location evidence="1">Membrane</location>
        <topology evidence="1">Single-pass type I membrane protein</topology>
    </subcellularLocation>
</comment>
<feature type="transmembrane region" description="Helical" evidence="6">
    <location>
        <begin position="608"/>
        <end position="628"/>
    </location>
</feature>
<name>A0ABD3WZH4_SINWO</name>
<evidence type="ECO:0000256" key="1">
    <source>
        <dbReference type="ARBA" id="ARBA00004479"/>
    </source>
</evidence>
<dbReference type="InterPro" id="IPR013783">
    <property type="entry name" value="Ig-like_fold"/>
</dbReference>
<dbReference type="EMBL" id="JBJQND010000004">
    <property type="protein sequence ID" value="KAL3878167.1"/>
    <property type="molecule type" value="Genomic_DNA"/>
</dbReference>
<keyword evidence="5" id="KW-0393">Immunoglobulin domain</keyword>
<dbReference type="InterPro" id="IPR007110">
    <property type="entry name" value="Ig-like_dom"/>
</dbReference>
<reference evidence="8 9" key="1">
    <citation type="submission" date="2024-11" db="EMBL/GenBank/DDBJ databases">
        <title>Chromosome-level genome assembly of the freshwater bivalve Anodonta woodiana.</title>
        <authorList>
            <person name="Chen X."/>
        </authorList>
    </citation>
    <scope>NUCLEOTIDE SEQUENCE [LARGE SCALE GENOMIC DNA]</scope>
    <source>
        <strain evidence="8">MN2024</strain>
        <tissue evidence="8">Gills</tissue>
    </source>
</reference>
<dbReference type="Pfam" id="PF13927">
    <property type="entry name" value="Ig_3"/>
    <property type="match status" value="2"/>
</dbReference>
<evidence type="ECO:0000256" key="6">
    <source>
        <dbReference type="SAM" id="Phobius"/>
    </source>
</evidence>
<dbReference type="GO" id="GO:0016020">
    <property type="term" value="C:membrane"/>
    <property type="evidence" value="ECO:0007669"/>
    <property type="project" value="UniProtKB-SubCell"/>
</dbReference>
<evidence type="ECO:0000259" key="7">
    <source>
        <dbReference type="PROSITE" id="PS50835"/>
    </source>
</evidence>
<keyword evidence="6" id="KW-0812">Transmembrane</keyword>
<evidence type="ECO:0000256" key="5">
    <source>
        <dbReference type="ARBA" id="ARBA00023319"/>
    </source>
</evidence>
<dbReference type="Gene3D" id="2.60.40.10">
    <property type="entry name" value="Immunoglobulins"/>
    <property type="match status" value="4"/>
</dbReference>
<dbReference type="InterPro" id="IPR003598">
    <property type="entry name" value="Ig_sub2"/>
</dbReference>
<protein>
    <recommendedName>
        <fullName evidence="7">Ig-like domain-containing protein</fullName>
    </recommendedName>
</protein>
<dbReference type="InterPro" id="IPR003599">
    <property type="entry name" value="Ig_sub"/>
</dbReference>